<organism evidence="2 3">
    <name type="scientific">Basidiobolus ranarum</name>
    <dbReference type="NCBI Taxonomy" id="34480"/>
    <lineage>
        <taxon>Eukaryota</taxon>
        <taxon>Fungi</taxon>
        <taxon>Fungi incertae sedis</taxon>
        <taxon>Zoopagomycota</taxon>
        <taxon>Entomophthoromycotina</taxon>
        <taxon>Basidiobolomycetes</taxon>
        <taxon>Basidiobolales</taxon>
        <taxon>Basidiobolaceae</taxon>
        <taxon>Basidiobolus</taxon>
    </lineage>
</organism>
<gene>
    <name evidence="2" type="ORF">K7432_003061</name>
</gene>
<accession>A0ABR2X0I2</accession>
<comment type="caution">
    <text evidence="2">The sequence shown here is derived from an EMBL/GenBank/DDBJ whole genome shotgun (WGS) entry which is preliminary data.</text>
</comment>
<evidence type="ECO:0000313" key="3">
    <source>
        <dbReference type="Proteomes" id="UP001479436"/>
    </source>
</evidence>
<reference evidence="2 3" key="1">
    <citation type="submission" date="2023-04" db="EMBL/GenBank/DDBJ databases">
        <title>Genome of Basidiobolus ranarum AG-B5.</title>
        <authorList>
            <person name="Stajich J.E."/>
            <person name="Carter-House D."/>
            <person name="Gryganskyi A."/>
        </authorList>
    </citation>
    <scope>NUCLEOTIDE SEQUENCE [LARGE SCALE GENOMIC DNA]</scope>
    <source>
        <strain evidence="2 3">AG-B5</strain>
    </source>
</reference>
<feature type="domain" description="F-box" evidence="1">
    <location>
        <begin position="4"/>
        <end position="55"/>
    </location>
</feature>
<dbReference type="InterPro" id="IPR001810">
    <property type="entry name" value="F-box_dom"/>
</dbReference>
<sequence>MLPPSSLLLLPSEILVHTLGFVDNSTLASLVHVNSAFSYFVRLVIQERENLLTSLIVAECDSNDPIMLARATQKPSLQLGVPASAIYKHTDTIHRLEPAPVLAKVYAVNNLFFLLSQIRDRQRRAIEGIVEECQFRRCIRENDPHTTRPSCFMKHPNGMMKIFSPPTMEDVIRLEHRLDISLPMDYVHFLLNHSHKLHHFLSFSREAKCEGVQITELDELDHVKTKKTIETMKLYQPSVLLTEGRARRFLCVYSSQNTGYKVYLDVTDPLHHSFGCVYSTWNSEHDSPIPSWVDHSFTDLLIRLNETTKESLVKSPSKVNTKLLAETPTNTSIFRQENHIKSIFQ</sequence>
<name>A0ABR2X0I2_9FUNG</name>
<dbReference type="Gene3D" id="3.40.1580.10">
    <property type="entry name" value="SMI1/KNR4-like"/>
    <property type="match status" value="1"/>
</dbReference>
<dbReference type="InterPro" id="IPR018958">
    <property type="entry name" value="Knr4/Smi1-like_dom"/>
</dbReference>
<dbReference type="Pfam" id="PF09346">
    <property type="entry name" value="SMI1_KNR4"/>
    <property type="match status" value="1"/>
</dbReference>
<dbReference type="PROSITE" id="PS50181">
    <property type="entry name" value="FBOX"/>
    <property type="match status" value="1"/>
</dbReference>
<dbReference type="InterPro" id="IPR037883">
    <property type="entry name" value="Knr4/Smi1-like_sf"/>
</dbReference>
<protein>
    <recommendedName>
        <fullName evidence="1">F-box domain-containing protein</fullName>
    </recommendedName>
</protein>
<evidence type="ECO:0000313" key="2">
    <source>
        <dbReference type="EMBL" id="KAK9767269.1"/>
    </source>
</evidence>
<dbReference type="EMBL" id="JASJQH010000089">
    <property type="protein sequence ID" value="KAK9767269.1"/>
    <property type="molecule type" value="Genomic_DNA"/>
</dbReference>
<keyword evidence="3" id="KW-1185">Reference proteome</keyword>
<dbReference type="SUPFAM" id="SSF160631">
    <property type="entry name" value="SMI1/KNR4-like"/>
    <property type="match status" value="1"/>
</dbReference>
<evidence type="ECO:0000259" key="1">
    <source>
        <dbReference type="PROSITE" id="PS50181"/>
    </source>
</evidence>
<proteinExistence type="predicted"/>
<dbReference type="Proteomes" id="UP001479436">
    <property type="component" value="Unassembled WGS sequence"/>
</dbReference>